<name>A0ABM1BWG6_LIMPO</name>
<feature type="chain" id="PRO_5046803492" evidence="1">
    <location>
        <begin position="22"/>
        <end position="110"/>
    </location>
</feature>
<evidence type="ECO:0000313" key="3">
    <source>
        <dbReference type="RefSeq" id="XP_013789998.2"/>
    </source>
</evidence>
<reference evidence="3" key="1">
    <citation type="submission" date="2025-08" db="UniProtKB">
        <authorList>
            <consortium name="RefSeq"/>
        </authorList>
    </citation>
    <scope>IDENTIFICATION</scope>
    <source>
        <tissue evidence="3">Muscle</tissue>
    </source>
</reference>
<dbReference type="PANTHER" id="PTHR33964">
    <property type="entry name" value="RE45066P-RELATED"/>
    <property type="match status" value="1"/>
</dbReference>
<dbReference type="PANTHER" id="PTHR33964:SF1">
    <property type="entry name" value="RE45066P"/>
    <property type="match status" value="1"/>
</dbReference>
<evidence type="ECO:0000313" key="2">
    <source>
        <dbReference type="Proteomes" id="UP000694941"/>
    </source>
</evidence>
<gene>
    <name evidence="3" type="primary">LOC106473857</name>
</gene>
<accession>A0ABM1BWG6</accession>
<sequence length="110" mass="12078">MSCVIVLFFCLLCFGVSEVNSQDDQNCDFEEFDRCANVLMAFRENPKDAVPVTVEEIYASCSEVHQAGECLKNFSAQCLDSTGKKIVDGVVEGVLIGASYVCEEDGFLRS</sequence>
<protein>
    <submittedName>
        <fullName evidence="3">Uncharacterized protein LOC106473857</fullName>
    </submittedName>
</protein>
<dbReference type="GeneID" id="106473857"/>
<feature type="non-terminal residue" evidence="3">
    <location>
        <position position="110"/>
    </location>
</feature>
<keyword evidence="2" id="KW-1185">Reference proteome</keyword>
<feature type="signal peptide" evidence="1">
    <location>
        <begin position="1"/>
        <end position="21"/>
    </location>
</feature>
<keyword evidence="1" id="KW-0732">Signal</keyword>
<organism evidence="2 3">
    <name type="scientific">Limulus polyphemus</name>
    <name type="common">Atlantic horseshoe crab</name>
    <dbReference type="NCBI Taxonomy" id="6850"/>
    <lineage>
        <taxon>Eukaryota</taxon>
        <taxon>Metazoa</taxon>
        <taxon>Ecdysozoa</taxon>
        <taxon>Arthropoda</taxon>
        <taxon>Chelicerata</taxon>
        <taxon>Merostomata</taxon>
        <taxon>Xiphosura</taxon>
        <taxon>Limulidae</taxon>
        <taxon>Limulus</taxon>
    </lineage>
</organism>
<dbReference type="RefSeq" id="XP_013789998.2">
    <property type="nucleotide sequence ID" value="XM_013934544.2"/>
</dbReference>
<evidence type="ECO:0000256" key="1">
    <source>
        <dbReference type="SAM" id="SignalP"/>
    </source>
</evidence>
<dbReference type="Proteomes" id="UP000694941">
    <property type="component" value="Unplaced"/>
</dbReference>
<proteinExistence type="predicted"/>